<gene>
    <name evidence="1" type="ORF">C427_5115</name>
</gene>
<dbReference type="STRING" id="1129794.C427_5115"/>
<keyword evidence="2" id="KW-1185">Reference proteome</keyword>
<dbReference type="AlphaFoldDB" id="K6Z2X5"/>
<proteinExistence type="predicted"/>
<protein>
    <recommendedName>
        <fullName evidence="3">Lipoprotein</fullName>
    </recommendedName>
</protein>
<dbReference type="HOGENOM" id="CLU_3203113_0_0_6"/>
<dbReference type="Proteomes" id="UP000011864">
    <property type="component" value="Chromosome"/>
</dbReference>
<dbReference type="EMBL" id="CP003837">
    <property type="protein sequence ID" value="AGH47214.1"/>
    <property type="molecule type" value="Genomic_DNA"/>
</dbReference>
<dbReference type="PATRIC" id="fig|1129794.4.peg.5100"/>
<accession>K6Z2X5</accession>
<sequence>MKRFSILLIAMLFIGCQTVPKMPISHKTLLYDQGFVGFGSVNVES</sequence>
<evidence type="ECO:0008006" key="3">
    <source>
        <dbReference type="Google" id="ProtNLM"/>
    </source>
</evidence>
<reference evidence="1 2" key="1">
    <citation type="journal article" date="2013" name="Genome Announc.">
        <title>Complete Genome Sequence of Glaciecola psychrophila Strain 170T.</title>
        <authorList>
            <person name="Yin J."/>
            <person name="Chen J."/>
            <person name="Liu G."/>
            <person name="Yu Y."/>
            <person name="Song L."/>
            <person name="Wang X."/>
            <person name="Qu X."/>
        </authorList>
    </citation>
    <scope>NUCLEOTIDE SEQUENCE [LARGE SCALE GENOMIC DNA]</scope>
    <source>
        <strain evidence="1 2">170</strain>
    </source>
</reference>
<evidence type="ECO:0000313" key="2">
    <source>
        <dbReference type="Proteomes" id="UP000011864"/>
    </source>
</evidence>
<evidence type="ECO:0000313" key="1">
    <source>
        <dbReference type="EMBL" id="AGH47214.1"/>
    </source>
</evidence>
<dbReference type="KEGG" id="gps:C427_5115"/>
<dbReference type="RefSeq" id="WP_007641481.1">
    <property type="nucleotide sequence ID" value="NC_020514.1"/>
</dbReference>
<organism evidence="1 2">
    <name type="scientific">Paraglaciecola psychrophila 170</name>
    <dbReference type="NCBI Taxonomy" id="1129794"/>
    <lineage>
        <taxon>Bacteria</taxon>
        <taxon>Pseudomonadati</taxon>
        <taxon>Pseudomonadota</taxon>
        <taxon>Gammaproteobacteria</taxon>
        <taxon>Alteromonadales</taxon>
        <taxon>Alteromonadaceae</taxon>
        <taxon>Paraglaciecola</taxon>
    </lineage>
</organism>
<name>K6Z2X5_9ALTE</name>
<dbReference type="PROSITE" id="PS51257">
    <property type="entry name" value="PROKAR_LIPOPROTEIN"/>
    <property type="match status" value="1"/>
</dbReference>